<keyword evidence="11" id="KW-1185">Reference proteome</keyword>
<comment type="pathway">
    <text evidence="2">Lipid metabolism; sphingolipid metabolism.</text>
</comment>
<feature type="transmembrane region" description="Helical" evidence="8">
    <location>
        <begin position="53"/>
        <end position="76"/>
    </location>
</feature>
<evidence type="ECO:0000313" key="11">
    <source>
        <dbReference type="Proteomes" id="UP000887458"/>
    </source>
</evidence>
<evidence type="ECO:0000256" key="1">
    <source>
        <dbReference type="ARBA" id="ARBA00004141"/>
    </source>
</evidence>
<feature type="transmembrane region" description="Helical" evidence="8">
    <location>
        <begin position="234"/>
        <end position="253"/>
    </location>
</feature>
<reference evidence="10 11" key="1">
    <citation type="journal article" date="2018" name="J. Allergy Clin. Immunol.">
        <title>High-quality assembly of Dermatophagoides pteronyssinus genome and transcriptome reveals a wide range of novel allergens.</title>
        <authorList>
            <person name="Liu X.Y."/>
            <person name="Yang K.Y."/>
            <person name="Wang M.Q."/>
            <person name="Kwok J.S."/>
            <person name="Zeng X."/>
            <person name="Yang Z."/>
            <person name="Xiao X.J."/>
            <person name="Lau C.P."/>
            <person name="Li Y."/>
            <person name="Huang Z.M."/>
            <person name="Ba J.G."/>
            <person name="Yim A.K."/>
            <person name="Ouyang C.Y."/>
            <person name="Ngai S.M."/>
            <person name="Chan T.F."/>
            <person name="Leung E.L."/>
            <person name="Liu L."/>
            <person name="Liu Z.G."/>
            <person name="Tsui S.K."/>
        </authorList>
    </citation>
    <scope>NUCLEOTIDE SEQUENCE [LARGE SCALE GENOMIC DNA]</scope>
    <source>
        <strain evidence="10">Derp</strain>
    </source>
</reference>
<feature type="transmembrane region" description="Helical" evidence="8">
    <location>
        <begin position="196"/>
        <end position="213"/>
    </location>
</feature>
<keyword evidence="6 7" id="KW-0472">Membrane</keyword>
<reference evidence="10 11" key="2">
    <citation type="journal article" date="2022" name="Mol. Biol. Evol.">
        <title>Comparative Genomics Reveals Insights into the Divergent Evolution of Astigmatic Mites and Household Pest Adaptations.</title>
        <authorList>
            <person name="Xiong Q."/>
            <person name="Wan A.T."/>
            <person name="Liu X."/>
            <person name="Fung C.S."/>
            <person name="Xiao X."/>
            <person name="Malainual N."/>
            <person name="Hou J."/>
            <person name="Wang L."/>
            <person name="Wang M."/>
            <person name="Yang K.Y."/>
            <person name="Cui Y."/>
            <person name="Leung E.L."/>
            <person name="Nong W."/>
            <person name="Shin S.K."/>
            <person name="Au S.W."/>
            <person name="Jeong K.Y."/>
            <person name="Chew F.T."/>
            <person name="Hui J.H."/>
            <person name="Leung T.F."/>
            <person name="Tungtrongchitr A."/>
            <person name="Zhong N."/>
            <person name="Liu Z."/>
            <person name="Tsui S.K."/>
        </authorList>
    </citation>
    <scope>NUCLEOTIDE SEQUENCE [LARGE SCALE GENOMIC DNA]</scope>
    <source>
        <strain evidence="10">Derp</strain>
    </source>
</reference>
<name>A0ABQ8JQR5_DERPT</name>
<evidence type="ECO:0000256" key="6">
    <source>
        <dbReference type="ARBA" id="ARBA00023136"/>
    </source>
</evidence>
<feature type="transmembrane region" description="Helical" evidence="8">
    <location>
        <begin position="172"/>
        <end position="190"/>
    </location>
</feature>
<evidence type="ECO:0000259" key="9">
    <source>
        <dbReference type="PROSITE" id="PS50922"/>
    </source>
</evidence>
<evidence type="ECO:0000256" key="5">
    <source>
        <dbReference type="ARBA" id="ARBA00022989"/>
    </source>
</evidence>
<sequence>MINDFFNYWNQFCSVQRLIFIDYPNYLHNEIDTTVFKLFKRCLWKLFLDNNYFIKSIFILLITLSILSFIRSKIILKLVSRFIRIGLIAEKDGRKFYECFWCFLCHLLTFIITWIIIVKENCLINTKQFWLDFDRQSIPFLFGFIYAFKTSFYIDSTYAMMFVYASENITPIYFIHHMTTILLLILGYMTKNYLNGIVMIYLFGQDTLLMQFSKCLIKLQLSIIQQNRNQIRRILFYIFVLLWLYNRLYRYPLIIIPDLVLFASENFHLDWSILGYILILLLLIIFMVSLLWTIFILKIIISTLFDQKNLYHLDVQDIEPQYIVEQQQQQQNNNNNNNYKHE</sequence>
<evidence type="ECO:0000313" key="10">
    <source>
        <dbReference type="EMBL" id="KAH9424948.1"/>
    </source>
</evidence>
<dbReference type="EMBL" id="NJHN03000024">
    <property type="protein sequence ID" value="KAH9424948.1"/>
    <property type="molecule type" value="Genomic_DNA"/>
</dbReference>
<dbReference type="SMART" id="SM00724">
    <property type="entry name" value="TLC"/>
    <property type="match status" value="1"/>
</dbReference>
<dbReference type="Proteomes" id="UP000887458">
    <property type="component" value="Unassembled WGS sequence"/>
</dbReference>
<evidence type="ECO:0000256" key="7">
    <source>
        <dbReference type="PROSITE-ProRule" id="PRU00205"/>
    </source>
</evidence>
<feature type="transmembrane region" description="Helical" evidence="8">
    <location>
        <begin position="273"/>
        <end position="301"/>
    </location>
</feature>
<evidence type="ECO:0000256" key="2">
    <source>
        <dbReference type="ARBA" id="ARBA00004760"/>
    </source>
</evidence>
<keyword evidence="4 7" id="KW-0812">Transmembrane</keyword>
<feature type="transmembrane region" description="Helical" evidence="8">
    <location>
        <begin position="138"/>
        <end position="165"/>
    </location>
</feature>
<protein>
    <submittedName>
        <fullName evidence="10">Ceramide synthase 2</fullName>
    </submittedName>
</protein>
<evidence type="ECO:0000256" key="4">
    <source>
        <dbReference type="ARBA" id="ARBA00022692"/>
    </source>
</evidence>
<dbReference type="InterPro" id="IPR006634">
    <property type="entry name" value="TLC-dom"/>
</dbReference>
<dbReference type="PANTHER" id="PTHR12560:SF0">
    <property type="entry name" value="LD18904P"/>
    <property type="match status" value="1"/>
</dbReference>
<comment type="caution">
    <text evidence="10">The sequence shown here is derived from an EMBL/GenBank/DDBJ whole genome shotgun (WGS) entry which is preliminary data.</text>
</comment>
<evidence type="ECO:0000256" key="8">
    <source>
        <dbReference type="SAM" id="Phobius"/>
    </source>
</evidence>
<organism evidence="10 11">
    <name type="scientific">Dermatophagoides pteronyssinus</name>
    <name type="common">European house dust mite</name>
    <dbReference type="NCBI Taxonomy" id="6956"/>
    <lineage>
        <taxon>Eukaryota</taxon>
        <taxon>Metazoa</taxon>
        <taxon>Ecdysozoa</taxon>
        <taxon>Arthropoda</taxon>
        <taxon>Chelicerata</taxon>
        <taxon>Arachnida</taxon>
        <taxon>Acari</taxon>
        <taxon>Acariformes</taxon>
        <taxon>Sarcoptiformes</taxon>
        <taxon>Astigmata</taxon>
        <taxon>Psoroptidia</taxon>
        <taxon>Analgoidea</taxon>
        <taxon>Pyroglyphidae</taxon>
        <taxon>Dermatophagoidinae</taxon>
        <taxon>Dermatophagoides</taxon>
    </lineage>
</organism>
<evidence type="ECO:0000256" key="3">
    <source>
        <dbReference type="ARBA" id="ARBA00004991"/>
    </source>
</evidence>
<proteinExistence type="predicted"/>
<feature type="transmembrane region" description="Helical" evidence="8">
    <location>
        <begin position="96"/>
        <end position="118"/>
    </location>
</feature>
<dbReference type="Pfam" id="PF03798">
    <property type="entry name" value="TRAM_LAG1_CLN8"/>
    <property type="match status" value="1"/>
</dbReference>
<accession>A0ABQ8JQR5</accession>
<gene>
    <name evidence="10" type="primary">CERS2</name>
    <name evidence="10" type="ORF">DERP_009171</name>
</gene>
<keyword evidence="5 8" id="KW-1133">Transmembrane helix</keyword>
<dbReference type="PROSITE" id="PS50922">
    <property type="entry name" value="TLC"/>
    <property type="match status" value="1"/>
</dbReference>
<comment type="pathway">
    <text evidence="3">Sphingolipid metabolism.</text>
</comment>
<dbReference type="PANTHER" id="PTHR12560">
    <property type="entry name" value="LONGEVITY ASSURANCE FACTOR 1 LAG1"/>
    <property type="match status" value="1"/>
</dbReference>
<dbReference type="InterPro" id="IPR016439">
    <property type="entry name" value="Lag1/Lac1-like"/>
</dbReference>
<feature type="domain" description="TLC" evidence="9">
    <location>
        <begin position="94"/>
        <end position="305"/>
    </location>
</feature>
<comment type="subcellular location">
    <subcellularLocation>
        <location evidence="1">Membrane</location>
        <topology evidence="1">Multi-pass membrane protein</topology>
    </subcellularLocation>
</comment>